<proteinExistence type="predicted"/>
<dbReference type="Pfam" id="PF07695">
    <property type="entry name" value="7TMR-DISM_7TM"/>
    <property type="match status" value="1"/>
</dbReference>
<dbReference type="InterPro" id="IPR050697">
    <property type="entry name" value="Adenylyl/Guanylyl_Cyclase_3/4"/>
</dbReference>
<dbReference type="PANTHER" id="PTHR43081:SF1">
    <property type="entry name" value="ADENYLATE CYCLASE, TERMINAL-DIFFERENTIATION SPECIFIC"/>
    <property type="match status" value="1"/>
</dbReference>
<dbReference type="PROSITE" id="PS50125">
    <property type="entry name" value="GUANYLATE_CYCLASE_2"/>
    <property type="match status" value="1"/>
</dbReference>
<dbReference type="SMART" id="SM00044">
    <property type="entry name" value="CYCc"/>
    <property type="match status" value="1"/>
</dbReference>
<reference evidence="4 5" key="1">
    <citation type="submission" date="2019-10" db="EMBL/GenBank/DDBJ databases">
        <title>Extracellular Electron Transfer in a Candidatus Methanoperedens spp. Enrichment Culture.</title>
        <authorList>
            <person name="Berger S."/>
            <person name="Rangel Shaw D."/>
            <person name="Berben T."/>
            <person name="In 'T Zandt M."/>
            <person name="Frank J."/>
            <person name="Reimann J."/>
            <person name="Jetten M.S.M."/>
            <person name="Welte C.U."/>
        </authorList>
    </citation>
    <scope>NUCLEOTIDE SEQUENCE [LARGE SCALE GENOMIC DNA]</scope>
    <source>
        <strain evidence="4">SB12</strain>
    </source>
</reference>
<name>A0A833H1Y0_9LEPT</name>
<evidence type="ECO:0000259" key="3">
    <source>
        <dbReference type="PROSITE" id="PS50125"/>
    </source>
</evidence>
<dbReference type="SUPFAM" id="SSF49785">
    <property type="entry name" value="Galactose-binding domain-like"/>
    <property type="match status" value="1"/>
</dbReference>
<gene>
    <name evidence="4" type="ORF">F9K24_08680</name>
</gene>
<dbReference type="SUPFAM" id="SSF55073">
    <property type="entry name" value="Nucleotide cyclase"/>
    <property type="match status" value="1"/>
</dbReference>
<dbReference type="InterPro" id="IPR011623">
    <property type="entry name" value="7TMR_DISM_rcpt_extracell_dom1"/>
</dbReference>
<dbReference type="GO" id="GO:0006171">
    <property type="term" value="P:cAMP biosynthetic process"/>
    <property type="evidence" value="ECO:0007669"/>
    <property type="project" value="TreeGrafter"/>
</dbReference>
<dbReference type="PANTHER" id="PTHR43081">
    <property type="entry name" value="ADENYLATE CYCLASE, TERMINAL-DIFFERENTIATION SPECIFIC-RELATED"/>
    <property type="match status" value="1"/>
</dbReference>
<comment type="caution">
    <text evidence="4">The sequence shown here is derived from an EMBL/GenBank/DDBJ whole genome shotgun (WGS) entry which is preliminary data.</text>
</comment>
<feature type="domain" description="Guanylate cyclase" evidence="3">
    <location>
        <begin position="451"/>
        <end position="577"/>
    </location>
</feature>
<dbReference type="GO" id="GO:0035556">
    <property type="term" value="P:intracellular signal transduction"/>
    <property type="evidence" value="ECO:0007669"/>
    <property type="project" value="InterPro"/>
</dbReference>
<feature type="transmembrane region" description="Helical" evidence="2">
    <location>
        <begin position="196"/>
        <end position="221"/>
    </location>
</feature>
<feature type="transmembrane region" description="Helical" evidence="2">
    <location>
        <begin position="375"/>
        <end position="397"/>
    </location>
</feature>
<dbReference type="CDD" id="cd07302">
    <property type="entry name" value="CHD"/>
    <property type="match status" value="1"/>
</dbReference>
<keyword evidence="2" id="KW-1133">Transmembrane helix</keyword>
<evidence type="ECO:0000256" key="1">
    <source>
        <dbReference type="PROSITE-ProRule" id="PRU00339"/>
    </source>
</evidence>
<feature type="transmembrane region" description="Helical" evidence="2">
    <location>
        <begin position="265"/>
        <end position="284"/>
    </location>
</feature>
<dbReference type="Gene3D" id="2.60.120.260">
    <property type="entry name" value="Galactose-binding domain-like"/>
    <property type="match status" value="1"/>
</dbReference>
<dbReference type="GO" id="GO:0004016">
    <property type="term" value="F:adenylate cyclase activity"/>
    <property type="evidence" value="ECO:0007669"/>
    <property type="project" value="UniProtKB-ARBA"/>
</dbReference>
<dbReference type="EMBL" id="WBUI01000007">
    <property type="protein sequence ID" value="KAB2932931.1"/>
    <property type="molecule type" value="Genomic_DNA"/>
</dbReference>
<feature type="transmembrane region" description="Helical" evidence="2">
    <location>
        <begin position="228"/>
        <end position="245"/>
    </location>
</feature>
<sequence>MRRSIWMLCAVPLLFLGCSPERTSYKVQDGVLDLRSAQVDSSFILNLDGAWEFYWKRLLTPGDFQKAPAPDLFLDVPDSWNAARIAGQELGGTGYATYRLRILLPENSPPLSLKLLDSGSSYRFWVNGQYYGGAGVVSSHPNEAMPSYRTALYDLIAPGESVELVMQVANFHHRKGGIWEPIKFGSYDAIHSYREYMLIFEGFLAGSLVIMGFYHIGLFLLRKKDRSTLWFGLFCLDIALRTMVTGERILHGVVPFEYWEALLKVEYISMNVGLPLFLLFLRSLYPSEIPLRMTQILIGIDLALVLLVLVTPARIYSHSVDFHQLVIVVGVLLCTYGLLKSVVRRRDGAVVVSLTSFIFILTVLNDILYNQQVIFTFQMVGFGLFIFIFSQSFILSLKFSRAFSTIEALSENLQRYNRAYSRFVPREFLRFLQKESILDIHLGDQVQTEMTVLFVDIRSFTTISEHMTPKENFDFLNDYLGRIGPLIRKNNGFIDKYLGDGLMALFPEGAEDALQAALEIQKAINVFNEELTQWGRPAIRVGAGIHTGRLMLGTVGEQERMDGTVISDAVNLASRIEGLTRSYGSSIVISEESLVRLEDPNKFCYRFLGKVRVKGKTEPVSVFEVFDLDPTEMRIVKQVTRTEFEKGIMALHRGEYAEARKLFEGILRANPDDEAAALYIRKLDKLVPRNEGRSA</sequence>
<dbReference type="PROSITE" id="PS50005">
    <property type="entry name" value="TPR"/>
    <property type="match status" value="1"/>
</dbReference>
<dbReference type="InterPro" id="IPR001054">
    <property type="entry name" value="A/G_cyclase"/>
</dbReference>
<keyword evidence="2" id="KW-0812">Transmembrane</keyword>
<dbReference type="AlphaFoldDB" id="A0A833H1Y0"/>
<evidence type="ECO:0000313" key="4">
    <source>
        <dbReference type="EMBL" id="KAB2932931.1"/>
    </source>
</evidence>
<organism evidence="4 5">
    <name type="scientific">Leptonema illini</name>
    <dbReference type="NCBI Taxonomy" id="183"/>
    <lineage>
        <taxon>Bacteria</taxon>
        <taxon>Pseudomonadati</taxon>
        <taxon>Spirochaetota</taxon>
        <taxon>Spirochaetia</taxon>
        <taxon>Leptospirales</taxon>
        <taxon>Leptospiraceae</taxon>
        <taxon>Leptonema</taxon>
    </lineage>
</organism>
<dbReference type="InterPro" id="IPR019734">
    <property type="entry name" value="TPR_rpt"/>
</dbReference>
<feature type="transmembrane region" description="Helical" evidence="2">
    <location>
        <begin position="296"/>
        <end position="316"/>
    </location>
</feature>
<accession>A0A833H1Y0</accession>
<feature type="transmembrane region" description="Helical" evidence="2">
    <location>
        <begin position="322"/>
        <end position="339"/>
    </location>
</feature>
<protein>
    <submittedName>
        <fullName evidence="4">Adenylate/guanylate cyclase domain-containing protein</fullName>
    </submittedName>
</protein>
<evidence type="ECO:0000256" key="2">
    <source>
        <dbReference type="SAM" id="Phobius"/>
    </source>
</evidence>
<dbReference type="Pfam" id="PF00211">
    <property type="entry name" value="Guanylate_cyc"/>
    <property type="match status" value="1"/>
</dbReference>
<feature type="repeat" description="TPR" evidence="1">
    <location>
        <begin position="640"/>
        <end position="673"/>
    </location>
</feature>
<dbReference type="Gene3D" id="3.30.70.1230">
    <property type="entry name" value="Nucleotide cyclase"/>
    <property type="match status" value="1"/>
</dbReference>
<keyword evidence="1" id="KW-0802">TPR repeat</keyword>
<keyword evidence="2" id="KW-0472">Membrane</keyword>
<evidence type="ECO:0000313" key="5">
    <source>
        <dbReference type="Proteomes" id="UP000460298"/>
    </source>
</evidence>
<dbReference type="PROSITE" id="PS51257">
    <property type="entry name" value="PROKAR_LIPOPROTEIN"/>
    <property type="match status" value="1"/>
</dbReference>
<dbReference type="InterPro" id="IPR008979">
    <property type="entry name" value="Galactose-bd-like_sf"/>
</dbReference>
<feature type="transmembrane region" description="Helical" evidence="2">
    <location>
        <begin position="351"/>
        <end position="369"/>
    </location>
</feature>
<dbReference type="InterPro" id="IPR029787">
    <property type="entry name" value="Nucleotide_cyclase"/>
</dbReference>
<dbReference type="Proteomes" id="UP000460298">
    <property type="component" value="Unassembled WGS sequence"/>
</dbReference>